<dbReference type="AlphaFoldDB" id="A0A369TPB0"/>
<dbReference type="OrthoDB" id="7778866at2"/>
<protein>
    <submittedName>
        <fullName evidence="10">Type II secretion system protein M</fullName>
    </submittedName>
</protein>
<comment type="subcellular location">
    <subcellularLocation>
        <location evidence="1">Cell inner membrane</location>
        <topology evidence="1">Single-pass membrane protein</topology>
    </subcellularLocation>
</comment>
<dbReference type="InterPro" id="IPR023229">
    <property type="entry name" value="T2SS_M_periplasmic_sf"/>
</dbReference>
<keyword evidence="4" id="KW-1003">Cell membrane</keyword>
<evidence type="ECO:0000256" key="5">
    <source>
        <dbReference type="ARBA" id="ARBA00022519"/>
    </source>
</evidence>
<sequence length="151" mass="16330">MTGFSSLSRRERVMVLGGGALMIALSLWRFGWQPVQAERAQLAQDMERYLTLMSVADQAQQPRAADSAPRDTRPLPLRVTQSADAAGLNLTRLAPENGALQVTLAEADFAAVIDWIAALESQAAVRVTVLSLDRLPAPGRVSARMTLEEAT</sequence>
<keyword evidence="3" id="KW-0813">Transport</keyword>
<keyword evidence="11" id="KW-1185">Reference proteome</keyword>
<evidence type="ECO:0000256" key="7">
    <source>
        <dbReference type="ARBA" id="ARBA00022927"/>
    </source>
</evidence>
<evidence type="ECO:0000256" key="1">
    <source>
        <dbReference type="ARBA" id="ARBA00004377"/>
    </source>
</evidence>
<keyword evidence="6" id="KW-0812">Transmembrane</keyword>
<reference evidence="10 11" key="1">
    <citation type="submission" date="2018-07" db="EMBL/GenBank/DDBJ databases">
        <title>Thalassococcus profundi sp. nov., a marine bacterium isolated from deep seawater of Okinawa Trough.</title>
        <authorList>
            <person name="Yu M."/>
        </authorList>
    </citation>
    <scope>NUCLEOTIDE SEQUENCE [LARGE SCALE GENOMIC DNA]</scope>
    <source>
        <strain evidence="10 11">WRAS1</strain>
    </source>
</reference>
<keyword evidence="9" id="KW-0472">Membrane</keyword>
<evidence type="ECO:0000313" key="10">
    <source>
        <dbReference type="EMBL" id="RDD66285.1"/>
    </source>
</evidence>
<name>A0A369TPB0_9RHOB</name>
<evidence type="ECO:0000256" key="2">
    <source>
        <dbReference type="ARBA" id="ARBA00010637"/>
    </source>
</evidence>
<dbReference type="Proteomes" id="UP000253977">
    <property type="component" value="Unassembled WGS sequence"/>
</dbReference>
<accession>A0A369TPB0</accession>
<organism evidence="10 11">
    <name type="scientific">Thalassococcus profundi</name>
    <dbReference type="NCBI Taxonomy" id="2282382"/>
    <lineage>
        <taxon>Bacteria</taxon>
        <taxon>Pseudomonadati</taxon>
        <taxon>Pseudomonadota</taxon>
        <taxon>Alphaproteobacteria</taxon>
        <taxon>Rhodobacterales</taxon>
        <taxon>Roseobacteraceae</taxon>
        <taxon>Thalassococcus</taxon>
    </lineage>
</organism>
<evidence type="ECO:0000256" key="3">
    <source>
        <dbReference type="ARBA" id="ARBA00022448"/>
    </source>
</evidence>
<keyword evidence="7" id="KW-0653">Protein transport</keyword>
<evidence type="ECO:0000256" key="8">
    <source>
        <dbReference type="ARBA" id="ARBA00022989"/>
    </source>
</evidence>
<dbReference type="Pfam" id="PF04612">
    <property type="entry name" value="T2SSM"/>
    <property type="match status" value="1"/>
</dbReference>
<proteinExistence type="inferred from homology"/>
<dbReference type="InterPro" id="IPR007690">
    <property type="entry name" value="T2SS_GspM"/>
</dbReference>
<dbReference type="EMBL" id="QPMK01000006">
    <property type="protein sequence ID" value="RDD66285.1"/>
    <property type="molecule type" value="Genomic_DNA"/>
</dbReference>
<dbReference type="GO" id="GO:0015628">
    <property type="term" value="P:protein secretion by the type II secretion system"/>
    <property type="evidence" value="ECO:0007669"/>
    <property type="project" value="InterPro"/>
</dbReference>
<evidence type="ECO:0000256" key="6">
    <source>
        <dbReference type="ARBA" id="ARBA00022692"/>
    </source>
</evidence>
<dbReference type="Gene3D" id="3.30.1360.100">
    <property type="entry name" value="General secretion pathway protein M, EpsM"/>
    <property type="match status" value="1"/>
</dbReference>
<keyword evidence="8" id="KW-1133">Transmembrane helix</keyword>
<gene>
    <name evidence="10" type="ORF">DU478_10195</name>
</gene>
<dbReference type="GO" id="GO:0005886">
    <property type="term" value="C:plasma membrane"/>
    <property type="evidence" value="ECO:0007669"/>
    <property type="project" value="UniProtKB-SubCell"/>
</dbReference>
<evidence type="ECO:0000313" key="11">
    <source>
        <dbReference type="Proteomes" id="UP000253977"/>
    </source>
</evidence>
<dbReference type="RefSeq" id="WP_114510857.1">
    <property type="nucleotide sequence ID" value="NZ_QPMK01000006.1"/>
</dbReference>
<dbReference type="SUPFAM" id="SSF103054">
    <property type="entry name" value="General secretion pathway protein M, EpsM"/>
    <property type="match status" value="1"/>
</dbReference>
<keyword evidence="5" id="KW-0997">Cell inner membrane</keyword>
<comment type="caution">
    <text evidence="10">The sequence shown here is derived from an EMBL/GenBank/DDBJ whole genome shotgun (WGS) entry which is preliminary data.</text>
</comment>
<evidence type="ECO:0000256" key="4">
    <source>
        <dbReference type="ARBA" id="ARBA00022475"/>
    </source>
</evidence>
<evidence type="ECO:0000256" key="9">
    <source>
        <dbReference type="ARBA" id="ARBA00023136"/>
    </source>
</evidence>
<comment type="similarity">
    <text evidence="2">Belongs to the GSP M family.</text>
</comment>
<dbReference type="GO" id="GO:0015627">
    <property type="term" value="C:type II protein secretion system complex"/>
    <property type="evidence" value="ECO:0007669"/>
    <property type="project" value="InterPro"/>
</dbReference>